<sequence length="66" mass="6853">TDAALAAPSLVPFLPEVQEELNYVFGSFPTLSSWVGVAWNTLMSSGGVCGYGALVDLVGCPCFPLS</sequence>
<dbReference type="AlphaFoldDB" id="A0ABD0QUR2"/>
<evidence type="ECO:0000313" key="1">
    <source>
        <dbReference type="EMBL" id="KAL0189932.1"/>
    </source>
</evidence>
<feature type="non-terminal residue" evidence="1">
    <location>
        <position position="1"/>
    </location>
</feature>
<comment type="caution">
    <text evidence="1">The sequence shown here is derived from an EMBL/GenBank/DDBJ whole genome shotgun (WGS) entry which is preliminary data.</text>
</comment>
<proteinExistence type="predicted"/>
<gene>
    <name evidence="1" type="ORF">M9458_017031</name>
</gene>
<reference evidence="1 2" key="1">
    <citation type="submission" date="2024-05" db="EMBL/GenBank/DDBJ databases">
        <title>Genome sequencing and assembly of Indian major carp, Cirrhinus mrigala (Hamilton, 1822).</title>
        <authorList>
            <person name="Mohindra V."/>
            <person name="Chowdhury L.M."/>
            <person name="Lal K."/>
            <person name="Jena J.K."/>
        </authorList>
    </citation>
    <scope>NUCLEOTIDE SEQUENCE [LARGE SCALE GENOMIC DNA]</scope>
    <source>
        <strain evidence="1">CM1030</strain>
        <tissue evidence="1">Blood</tissue>
    </source>
</reference>
<accession>A0ABD0QUR2</accession>
<protein>
    <submittedName>
        <fullName evidence="1">Uncharacterized protein</fullName>
    </submittedName>
</protein>
<name>A0ABD0QUR2_CIRMR</name>
<keyword evidence="2" id="KW-1185">Reference proteome</keyword>
<feature type="non-terminal residue" evidence="1">
    <location>
        <position position="66"/>
    </location>
</feature>
<dbReference type="Proteomes" id="UP001529510">
    <property type="component" value="Unassembled WGS sequence"/>
</dbReference>
<evidence type="ECO:0000313" key="2">
    <source>
        <dbReference type="Proteomes" id="UP001529510"/>
    </source>
</evidence>
<organism evidence="1 2">
    <name type="scientific">Cirrhinus mrigala</name>
    <name type="common">Mrigala</name>
    <dbReference type="NCBI Taxonomy" id="683832"/>
    <lineage>
        <taxon>Eukaryota</taxon>
        <taxon>Metazoa</taxon>
        <taxon>Chordata</taxon>
        <taxon>Craniata</taxon>
        <taxon>Vertebrata</taxon>
        <taxon>Euteleostomi</taxon>
        <taxon>Actinopterygii</taxon>
        <taxon>Neopterygii</taxon>
        <taxon>Teleostei</taxon>
        <taxon>Ostariophysi</taxon>
        <taxon>Cypriniformes</taxon>
        <taxon>Cyprinidae</taxon>
        <taxon>Labeoninae</taxon>
        <taxon>Labeonini</taxon>
        <taxon>Cirrhinus</taxon>
    </lineage>
</organism>
<dbReference type="EMBL" id="JAMKFB020000007">
    <property type="protein sequence ID" value="KAL0189932.1"/>
    <property type="molecule type" value="Genomic_DNA"/>
</dbReference>